<keyword evidence="4" id="KW-0238">DNA-binding</keyword>
<evidence type="ECO:0000256" key="1">
    <source>
        <dbReference type="ARBA" id="ARBA00011046"/>
    </source>
</evidence>
<dbReference type="Gene3D" id="1.10.10.10">
    <property type="entry name" value="Winged helix-like DNA-binding domain superfamily/Winged helix DNA-binding domain"/>
    <property type="match status" value="1"/>
</dbReference>
<sequence>MPRQLGELEDAVMTRVWQWNRPVTVREVLEDLQQERSIAYTTVMTVMDNLHQKGWVRREVDGRAYRYTAVSTRAAYSAALMNEAWSHSDNPAAALVAFFGMMSPEQREALQDAVRMVSPNDAEPTAGAPKAEPQPMTRSRRAGDSVGGMSSEQPQTEPDTDFHTDPSVNKPAITVRRARTTDVSSVRRLLDGYVSGGILLDKATVTLYEDIQEFWVAERDEDARVIGCGALHVMWEDLAEVRTLAVDPRIKGAGVGHHVLEKLLQTARWLGVRRVFCLTFEVDFFAKHGFVEIGETPVDTDVYSELLRSYDEGVAEFLGLERVKPNTLGNSRMLLHL</sequence>
<dbReference type="NCBIfam" id="NF005921">
    <property type="entry name" value="PRK07922.1"/>
    <property type="match status" value="1"/>
</dbReference>
<comment type="caution">
    <text evidence="9">The sequence shown here is derived from an EMBL/GenBank/DDBJ whole genome shotgun (WGS) entry which is preliminary data.</text>
</comment>
<comment type="similarity">
    <text evidence="1">Belongs to the BlaI transcriptional regulatory family.</text>
</comment>
<evidence type="ECO:0000313" key="9">
    <source>
        <dbReference type="EMBL" id="GFN04847.1"/>
    </source>
</evidence>
<dbReference type="InterPro" id="IPR036388">
    <property type="entry name" value="WH-like_DNA-bd_sf"/>
</dbReference>
<reference evidence="9 10" key="1">
    <citation type="submission" date="2020-05" db="EMBL/GenBank/DDBJ databases">
        <title>Whole genome shotgun sequence of Streptomyces microflavus NBRC 13062.</title>
        <authorList>
            <person name="Komaki H."/>
            <person name="Tamura T."/>
        </authorList>
    </citation>
    <scope>NUCLEOTIDE SEQUENCE [LARGE SCALE GENOMIC DNA]</scope>
    <source>
        <strain evidence="9 10">NBRC 13062</strain>
    </source>
</reference>
<evidence type="ECO:0000256" key="6">
    <source>
        <dbReference type="ARBA" id="ARBA00023315"/>
    </source>
</evidence>
<evidence type="ECO:0000256" key="7">
    <source>
        <dbReference type="SAM" id="MobiDB-lite"/>
    </source>
</evidence>
<dbReference type="GO" id="GO:0003677">
    <property type="term" value="F:DNA binding"/>
    <property type="evidence" value="ECO:0007669"/>
    <property type="project" value="UniProtKB-KW"/>
</dbReference>
<name>A0A7J0CSV5_STRMI</name>
<dbReference type="Gene3D" id="3.40.630.30">
    <property type="match status" value="1"/>
</dbReference>
<dbReference type="GO" id="GO:0045892">
    <property type="term" value="P:negative regulation of DNA-templated transcription"/>
    <property type="evidence" value="ECO:0007669"/>
    <property type="project" value="InterPro"/>
</dbReference>
<dbReference type="SUPFAM" id="SSF55729">
    <property type="entry name" value="Acyl-CoA N-acyltransferases (Nat)"/>
    <property type="match status" value="1"/>
</dbReference>
<keyword evidence="5" id="KW-0804">Transcription</keyword>
<proteinExistence type="inferred from homology"/>
<dbReference type="InterPro" id="IPR045039">
    <property type="entry name" value="NSI-like"/>
</dbReference>
<feature type="region of interest" description="Disordered" evidence="7">
    <location>
        <begin position="117"/>
        <end position="176"/>
    </location>
</feature>
<dbReference type="InterPro" id="IPR036390">
    <property type="entry name" value="WH_DNA-bd_sf"/>
</dbReference>
<dbReference type="AlphaFoldDB" id="A0A7J0CSV5"/>
<evidence type="ECO:0000256" key="4">
    <source>
        <dbReference type="ARBA" id="ARBA00023125"/>
    </source>
</evidence>
<dbReference type="PANTHER" id="PTHR43626:SF4">
    <property type="entry name" value="GCN5-RELATED N-ACETYLTRANSFERASE 2, CHLOROPLASTIC"/>
    <property type="match status" value="1"/>
</dbReference>
<dbReference type="GO" id="GO:0008080">
    <property type="term" value="F:N-acetyltransferase activity"/>
    <property type="evidence" value="ECO:0007669"/>
    <property type="project" value="InterPro"/>
</dbReference>
<organism evidence="9 10">
    <name type="scientific">Streptomyces microflavus</name>
    <name type="common">Streptomyces lipmanii</name>
    <dbReference type="NCBI Taxonomy" id="1919"/>
    <lineage>
        <taxon>Bacteria</taxon>
        <taxon>Bacillati</taxon>
        <taxon>Actinomycetota</taxon>
        <taxon>Actinomycetes</taxon>
        <taxon>Kitasatosporales</taxon>
        <taxon>Streptomycetaceae</taxon>
        <taxon>Streptomyces</taxon>
    </lineage>
</organism>
<evidence type="ECO:0000256" key="5">
    <source>
        <dbReference type="ARBA" id="ARBA00023163"/>
    </source>
</evidence>
<gene>
    <name evidence="9" type="ORF">Smic_34030</name>
</gene>
<dbReference type="PROSITE" id="PS51186">
    <property type="entry name" value="GNAT"/>
    <property type="match status" value="1"/>
</dbReference>
<dbReference type="GO" id="GO:0005737">
    <property type="term" value="C:cytoplasm"/>
    <property type="evidence" value="ECO:0007669"/>
    <property type="project" value="TreeGrafter"/>
</dbReference>
<dbReference type="EMBL" id="BLWD01000001">
    <property type="protein sequence ID" value="GFN04847.1"/>
    <property type="molecule type" value="Genomic_DNA"/>
</dbReference>
<keyword evidence="2" id="KW-0808">Transferase</keyword>
<feature type="compositionally biased region" description="Polar residues" evidence="7">
    <location>
        <begin position="148"/>
        <end position="157"/>
    </location>
</feature>
<dbReference type="InterPro" id="IPR000182">
    <property type="entry name" value="GNAT_dom"/>
</dbReference>
<dbReference type="InterPro" id="IPR016181">
    <property type="entry name" value="Acyl_CoA_acyltransferase"/>
</dbReference>
<evidence type="ECO:0000259" key="8">
    <source>
        <dbReference type="PROSITE" id="PS51186"/>
    </source>
</evidence>
<evidence type="ECO:0000313" key="10">
    <source>
        <dbReference type="Proteomes" id="UP000498740"/>
    </source>
</evidence>
<feature type="domain" description="N-acetyltransferase" evidence="8">
    <location>
        <begin position="173"/>
        <end position="309"/>
    </location>
</feature>
<keyword evidence="6" id="KW-0012">Acyltransferase</keyword>
<dbReference type="CDD" id="cd04301">
    <property type="entry name" value="NAT_SF"/>
    <property type="match status" value="1"/>
</dbReference>
<dbReference type="SUPFAM" id="SSF46785">
    <property type="entry name" value="Winged helix' DNA-binding domain"/>
    <property type="match status" value="1"/>
</dbReference>
<dbReference type="Proteomes" id="UP000498740">
    <property type="component" value="Unassembled WGS sequence"/>
</dbReference>
<dbReference type="Pfam" id="PF00583">
    <property type="entry name" value="Acetyltransf_1"/>
    <property type="match status" value="1"/>
</dbReference>
<dbReference type="Pfam" id="PF03965">
    <property type="entry name" value="Penicillinase_R"/>
    <property type="match status" value="1"/>
</dbReference>
<evidence type="ECO:0000256" key="3">
    <source>
        <dbReference type="ARBA" id="ARBA00023015"/>
    </source>
</evidence>
<dbReference type="InterPro" id="IPR005650">
    <property type="entry name" value="BlaI_family"/>
</dbReference>
<dbReference type="PANTHER" id="PTHR43626">
    <property type="entry name" value="ACYL-COA N-ACYLTRANSFERASE"/>
    <property type="match status" value="1"/>
</dbReference>
<protein>
    <recommendedName>
        <fullName evidence="8">N-acetyltransferase domain-containing protein</fullName>
    </recommendedName>
</protein>
<accession>A0A7J0CSV5</accession>
<evidence type="ECO:0000256" key="2">
    <source>
        <dbReference type="ARBA" id="ARBA00022679"/>
    </source>
</evidence>
<keyword evidence="3" id="KW-0805">Transcription regulation</keyword>